<feature type="domain" description="DUF6699" evidence="2">
    <location>
        <begin position="84"/>
        <end position="188"/>
    </location>
</feature>
<dbReference type="Proteomes" id="UP000092154">
    <property type="component" value="Unassembled WGS sequence"/>
</dbReference>
<protein>
    <recommendedName>
        <fullName evidence="2">DUF6699 domain-containing protein</fullName>
    </recommendedName>
</protein>
<organism evidence="3 4">
    <name type="scientific">Rhizopogon vinicolor AM-OR11-026</name>
    <dbReference type="NCBI Taxonomy" id="1314800"/>
    <lineage>
        <taxon>Eukaryota</taxon>
        <taxon>Fungi</taxon>
        <taxon>Dikarya</taxon>
        <taxon>Basidiomycota</taxon>
        <taxon>Agaricomycotina</taxon>
        <taxon>Agaricomycetes</taxon>
        <taxon>Agaricomycetidae</taxon>
        <taxon>Boletales</taxon>
        <taxon>Suillineae</taxon>
        <taxon>Rhizopogonaceae</taxon>
        <taxon>Rhizopogon</taxon>
    </lineage>
</organism>
<evidence type="ECO:0000256" key="1">
    <source>
        <dbReference type="SAM" id="MobiDB-lite"/>
    </source>
</evidence>
<dbReference type="OrthoDB" id="3265169at2759"/>
<dbReference type="InterPro" id="IPR046522">
    <property type="entry name" value="DUF6699"/>
</dbReference>
<reference evidence="3 4" key="1">
    <citation type="submission" date="2016-06" db="EMBL/GenBank/DDBJ databases">
        <title>Comparative genomics of the ectomycorrhizal sister species Rhizopogon vinicolor and Rhizopogon vesiculosus (Basidiomycota: Boletales) reveals a divergence of the mating type B locus.</title>
        <authorList>
            <consortium name="DOE Joint Genome Institute"/>
            <person name="Mujic A.B."/>
            <person name="Kuo A."/>
            <person name="Tritt A."/>
            <person name="Lipzen A."/>
            <person name="Chen C."/>
            <person name="Johnson J."/>
            <person name="Sharma A."/>
            <person name="Barry K."/>
            <person name="Grigoriev I.V."/>
            <person name="Spatafora J.W."/>
        </authorList>
    </citation>
    <scope>NUCLEOTIDE SEQUENCE [LARGE SCALE GENOMIC DNA]</scope>
    <source>
        <strain evidence="3 4">AM-OR11-026</strain>
    </source>
</reference>
<evidence type="ECO:0000259" key="2">
    <source>
        <dbReference type="Pfam" id="PF20415"/>
    </source>
</evidence>
<accession>A0A1B7NH97</accession>
<evidence type="ECO:0000313" key="4">
    <source>
        <dbReference type="Proteomes" id="UP000092154"/>
    </source>
</evidence>
<evidence type="ECO:0000313" key="3">
    <source>
        <dbReference type="EMBL" id="OAX44291.1"/>
    </source>
</evidence>
<dbReference type="EMBL" id="KV448126">
    <property type="protein sequence ID" value="OAX44291.1"/>
    <property type="molecule type" value="Genomic_DNA"/>
</dbReference>
<sequence>MHYQIGSSSSHKSWAAHNMQPSPNGQALYGPPPAQILNAPHIHTVALPHPNSTPRQYPMSYQHSSTPHPSMIVLHPLLSYGPNLRFNVTRDIAEVQLRPGCSPAMLREPAIQPQVSRMTITIPGALTTEVMNPRGVTVNDVLIKIREMLYQSVSSHEMHRSSHAGSVKGIDLLGPKVFFAGLTRARDGCDHWEIHFSQSV</sequence>
<dbReference type="AlphaFoldDB" id="A0A1B7NH97"/>
<dbReference type="InParanoid" id="A0A1B7NH97"/>
<proteinExistence type="predicted"/>
<dbReference type="Pfam" id="PF20415">
    <property type="entry name" value="DUF6699"/>
    <property type="match status" value="1"/>
</dbReference>
<feature type="region of interest" description="Disordered" evidence="1">
    <location>
        <begin position="1"/>
        <end position="27"/>
    </location>
</feature>
<gene>
    <name evidence="3" type="ORF">K503DRAFT_861528</name>
</gene>
<keyword evidence="4" id="KW-1185">Reference proteome</keyword>
<name>A0A1B7NH97_9AGAM</name>
<feature type="compositionally biased region" description="Polar residues" evidence="1">
    <location>
        <begin position="1"/>
        <end position="12"/>
    </location>
</feature>